<sequence>MLTTRGRLGAAAGFCTWPGLEGPSPLCRQQRPVPSPLGDCPPPQLPEEEGHPGPQGTRASFIQQLFLSPSEGPGHKCRRGLSKPAGEGTLTGRKGSMRPCTLPRNPPAAEAGAQQEPLDSQQEGRPWPLARHKQPRASGLSPCLGALTCGWRERTRVPAVSASSHDGRHRHRHDLHDLLHHHRRRHHHHHHQSLGGTCFQLRSSEGRQTE</sequence>
<feature type="region of interest" description="Disordered" evidence="1">
    <location>
        <begin position="182"/>
        <end position="210"/>
    </location>
</feature>
<feature type="compositionally biased region" description="Pro residues" evidence="1">
    <location>
        <begin position="33"/>
        <end position="45"/>
    </location>
</feature>
<comment type="caution">
    <text evidence="2">The sequence shown here is derived from an EMBL/GenBank/DDBJ whole genome shotgun (WGS) entry which is preliminary data.</text>
</comment>
<proteinExistence type="predicted"/>
<evidence type="ECO:0000313" key="3">
    <source>
        <dbReference type="Proteomes" id="UP000593571"/>
    </source>
</evidence>
<keyword evidence="3" id="KW-1185">Reference proteome</keyword>
<feature type="compositionally biased region" description="Low complexity" evidence="1">
    <location>
        <begin position="107"/>
        <end position="117"/>
    </location>
</feature>
<evidence type="ECO:0000313" key="2">
    <source>
        <dbReference type="EMBL" id="KAF6422630.1"/>
    </source>
</evidence>
<reference evidence="2 3" key="1">
    <citation type="journal article" date="2020" name="Nature">
        <title>Six reference-quality genomes reveal evolution of bat adaptations.</title>
        <authorList>
            <person name="Jebb D."/>
            <person name="Huang Z."/>
            <person name="Pippel M."/>
            <person name="Hughes G.M."/>
            <person name="Lavrichenko K."/>
            <person name="Devanna P."/>
            <person name="Winkler S."/>
            <person name="Jermiin L.S."/>
            <person name="Skirmuntt E.C."/>
            <person name="Katzourakis A."/>
            <person name="Burkitt-Gray L."/>
            <person name="Ray D.A."/>
            <person name="Sullivan K.A.M."/>
            <person name="Roscito J.G."/>
            <person name="Kirilenko B.M."/>
            <person name="Davalos L.M."/>
            <person name="Corthals A.P."/>
            <person name="Power M.L."/>
            <person name="Jones G."/>
            <person name="Ransome R.D."/>
            <person name="Dechmann D.K.N."/>
            <person name="Locatelli A.G."/>
            <person name="Puechmaille S.J."/>
            <person name="Fedrigo O."/>
            <person name="Jarvis E.D."/>
            <person name="Hiller M."/>
            <person name="Vernes S.C."/>
            <person name="Myers E.W."/>
            <person name="Teeling E.C."/>
        </authorList>
    </citation>
    <scope>NUCLEOTIDE SEQUENCE [LARGE SCALE GENOMIC DNA]</scope>
    <source>
        <strain evidence="2">MRouAeg1</strain>
        <tissue evidence="2">Muscle</tissue>
    </source>
</reference>
<evidence type="ECO:0000256" key="1">
    <source>
        <dbReference type="SAM" id="MobiDB-lite"/>
    </source>
</evidence>
<gene>
    <name evidence="2" type="ORF">HJG63_008474</name>
</gene>
<organism evidence="2 3">
    <name type="scientific">Rousettus aegyptiacus</name>
    <name type="common">Egyptian fruit bat</name>
    <name type="synonym">Pteropus aegyptiacus</name>
    <dbReference type="NCBI Taxonomy" id="9407"/>
    <lineage>
        <taxon>Eukaryota</taxon>
        <taxon>Metazoa</taxon>
        <taxon>Chordata</taxon>
        <taxon>Craniata</taxon>
        <taxon>Vertebrata</taxon>
        <taxon>Euteleostomi</taxon>
        <taxon>Mammalia</taxon>
        <taxon>Eutheria</taxon>
        <taxon>Laurasiatheria</taxon>
        <taxon>Chiroptera</taxon>
        <taxon>Yinpterochiroptera</taxon>
        <taxon>Pteropodoidea</taxon>
        <taxon>Pteropodidae</taxon>
        <taxon>Rousettinae</taxon>
        <taxon>Rousettus</taxon>
    </lineage>
</organism>
<dbReference type="AlphaFoldDB" id="A0A7J8DHP6"/>
<feature type="region of interest" description="Disordered" evidence="1">
    <location>
        <begin position="21"/>
        <end position="139"/>
    </location>
</feature>
<dbReference type="EMBL" id="JACASE010000012">
    <property type="protein sequence ID" value="KAF6422630.1"/>
    <property type="molecule type" value="Genomic_DNA"/>
</dbReference>
<feature type="compositionally biased region" description="Polar residues" evidence="1">
    <location>
        <begin position="57"/>
        <end position="67"/>
    </location>
</feature>
<name>A0A7J8DHP6_ROUAE</name>
<dbReference type="Proteomes" id="UP000593571">
    <property type="component" value="Unassembled WGS sequence"/>
</dbReference>
<accession>A0A7J8DHP6</accession>
<protein>
    <submittedName>
        <fullName evidence="2">Uncharacterized protein</fullName>
    </submittedName>
</protein>
<feature type="compositionally biased region" description="Basic residues" evidence="1">
    <location>
        <begin position="182"/>
        <end position="192"/>
    </location>
</feature>